<name>A0ABV3GN24_MICGL</name>
<keyword evidence="1" id="KW-0732">Signal</keyword>
<proteinExistence type="predicted"/>
<feature type="chain" id="PRO_5045139432" description="Secreted protein" evidence="1">
    <location>
        <begin position="29"/>
        <end position="116"/>
    </location>
</feature>
<evidence type="ECO:0000313" key="3">
    <source>
        <dbReference type="Proteomes" id="UP001551675"/>
    </source>
</evidence>
<evidence type="ECO:0008006" key="4">
    <source>
        <dbReference type="Google" id="ProtNLM"/>
    </source>
</evidence>
<dbReference type="EMBL" id="JBFALK010000019">
    <property type="protein sequence ID" value="MEV0973013.1"/>
    <property type="molecule type" value="Genomic_DNA"/>
</dbReference>
<feature type="signal peptide" evidence="1">
    <location>
        <begin position="1"/>
        <end position="28"/>
    </location>
</feature>
<comment type="caution">
    <text evidence="2">The sequence shown here is derived from an EMBL/GenBank/DDBJ whole genome shotgun (WGS) entry which is preliminary data.</text>
</comment>
<sequence>MIKKFAAGAAIALAALTAPQLTAQTADAATSYKTPCQGIRGCEAAMQDGEGWMVITREKNWKKVIYQFNHLEKSAKRVCAKQYPHLTMWLNNPSYSRNKTVTIKASGKLPRAACSY</sequence>
<dbReference type="Proteomes" id="UP001551675">
    <property type="component" value="Unassembled WGS sequence"/>
</dbReference>
<keyword evidence="3" id="KW-1185">Reference proteome</keyword>
<dbReference type="RefSeq" id="WP_061261446.1">
    <property type="nucleotide sequence ID" value="NZ_JBFALK010000019.1"/>
</dbReference>
<reference evidence="2 3" key="1">
    <citation type="submission" date="2024-06" db="EMBL/GenBank/DDBJ databases">
        <title>The Natural Products Discovery Center: Release of the First 8490 Sequenced Strains for Exploring Actinobacteria Biosynthetic Diversity.</title>
        <authorList>
            <person name="Kalkreuter E."/>
            <person name="Kautsar S.A."/>
            <person name="Yang D."/>
            <person name="Bader C.D."/>
            <person name="Teijaro C.N."/>
            <person name="Fluegel L."/>
            <person name="Davis C.M."/>
            <person name="Simpson J.R."/>
            <person name="Lauterbach L."/>
            <person name="Steele A.D."/>
            <person name="Gui C."/>
            <person name="Meng S."/>
            <person name="Li G."/>
            <person name="Viehrig K."/>
            <person name="Ye F."/>
            <person name="Su P."/>
            <person name="Kiefer A.F."/>
            <person name="Nichols A."/>
            <person name="Cepeda A.J."/>
            <person name="Yan W."/>
            <person name="Fan B."/>
            <person name="Jiang Y."/>
            <person name="Adhikari A."/>
            <person name="Zheng C.-J."/>
            <person name="Schuster L."/>
            <person name="Cowan T.M."/>
            <person name="Smanski M.J."/>
            <person name="Chevrette M.G."/>
            <person name="De Carvalho L.P.S."/>
            <person name="Shen B."/>
        </authorList>
    </citation>
    <scope>NUCLEOTIDE SEQUENCE [LARGE SCALE GENOMIC DNA]</scope>
    <source>
        <strain evidence="2 3">NPDC050100</strain>
    </source>
</reference>
<accession>A0ABV3GN24</accession>
<gene>
    <name evidence="2" type="ORF">AB0I59_30785</name>
</gene>
<evidence type="ECO:0000256" key="1">
    <source>
        <dbReference type="SAM" id="SignalP"/>
    </source>
</evidence>
<protein>
    <recommendedName>
        <fullName evidence="4">Secreted protein</fullName>
    </recommendedName>
</protein>
<organism evidence="2 3">
    <name type="scientific">Microtetraspora glauca</name>
    <dbReference type="NCBI Taxonomy" id="1996"/>
    <lineage>
        <taxon>Bacteria</taxon>
        <taxon>Bacillati</taxon>
        <taxon>Actinomycetota</taxon>
        <taxon>Actinomycetes</taxon>
        <taxon>Streptosporangiales</taxon>
        <taxon>Streptosporangiaceae</taxon>
        <taxon>Microtetraspora</taxon>
    </lineage>
</organism>
<evidence type="ECO:0000313" key="2">
    <source>
        <dbReference type="EMBL" id="MEV0973013.1"/>
    </source>
</evidence>